<sequence length="100" mass="11109">MFQTEVALIYDAIMLFKLGVKDLVNKKGSYTKALPTAKCNGKKSLESEHLGTELTKTMLKDVSVSSLPKNIDDSDEANASRSSFLWGVWMLSRTLVLKQP</sequence>
<evidence type="ECO:0000313" key="2">
    <source>
        <dbReference type="Proteomes" id="UP000192247"/>
    </source>
</evidence>
<keyword evidence="1" id="KW-0675">Receptor</keyword>
<keyword evidence="2" id="KW-1185">Reference proteome</keyword>
<dbReference type="Gene3D" id="3.40.50.2300">
    <property type="match status" value="1"/>
</dbReference>
<protein>
    <submittedName>
        <fullName evidence="1">Glutamate receptor</fullName>
    </submittedName>
</protein>
<comment type="caution">
    <text evidence="1">The sequence shown here is derived from an EMBL/GenBank/DDBJ whole genome shotgun (WGS) entry which is preliminary data.</text>
</comment>
<proteinExistence type="predicted"/>
<evidence type="ECO:0000313" key="1">
    <source>
        <dbReference type="EMBL" id="OQR67180.1"/>
    </source>
</evidence>
<dbReference type="AlphaFoldDB" id="A0A1V9X0T1"/>
<reference evidence="1 2" key="1">
    <citation type="journal article" date="2017" name="Gigascience">
        <title>Draft genome of the honey bee ectoparasitic mite, Tropilaelaps mercedesae, is shaped by the parasitic life history.</title>
        <authorList>
            <person name="Dong X."/>
            <person name="Armstrong S.D."/>
            <person name="Xia D."/>
            <person name="Makepeace B.L."/>
            <person name="Darby A.C."/>
            <person name="Kadowaki T."/>
        </authorList>
    </citation>
    <scope>NUCLEOTIDE SEQUENCE [LARGE SCALE GENOMIC DNA]</scope>
    <source>
        <strain evidence="1">Wuxi-XJTLU</strain>
    </source>
</reference>
<dbReference type="EMBL" id="MNPL01029642">
    <property type="protein sequence ID" value="OQR67180.1"/>
    <property type="molecule type" value="Genomic_DNA"/>
</dbReference>
<accession>A0A1V9X0T1</accession>
<dbReference type="InParanoid" id="A0A1V9X0T1"/>
<dbReference type="Proteomes" id="UP000192247">
    <property type="component" value="Unassembled WGS sequence"/>
</dbReference>
<name>A0A1V9X0T1_9ACAR</name>
<organism evidence="1 2">
    <name type="scientific">Tropilaelaps mercedesae</name>
    <dbReference type="NCBI Taxonomy" id="418985"/>
    <lineage>
        <taxon>Eukaryota</taxon>
        <taxon>Metazoa</taxon>
        <taxon>Ecdysozoa</taxon>
        <taxon>Arthropoda</taxon>
        <taxon>Chelicerata</taxon>
        <taxon>Arachnida</taxon>
        <taxon>Acari</taxon>
        <taxon>Parasitiformes</taxon>
        <taxon>Mesostigmata</taxon>
        <taxon>Gamasina</taxon>
        <taxon>Dermanyssoidea</taxon>
        <taxon>Laelapidae</taxon>
        <taxon>Tropilaelaps</taxon>
    </lineage>
</organism>
<gene>
    <name evidence="1" type="ORF">BIW11_04823</name>
</gene>